<evidence type="ECO:0000313" key="2">
    <source>
        <dbReference type="EMBL" id="SPD94470.1"/>
    </source>
</evidence>
<dbReference type="CDD" id="cd00093">
    <property type="entry name" value="HTH_XRE"/>
    <property type="match status" value="1"/>
</dbReference>
<evidence type="ECO:0000259" key="1">
    <source>
        <dbReference type="PROSITE" id="PS50943"/>
    </source>
</evidence>
<dbReference type="GO" id="GO:0003677">
    <property type="term" value="F:DNA binding"/>
    <property type="evidence" value="ECO:0007669"/>
    <property type="project" value="InterPro"/>
</dbReference>
<sequence length="68" mass="7399">MTELESASSKVKIKFKVSLLERGMKQVELAELLGVSPAQVSRALAGNSTPKDIEIQKRAAKILGFKDI</sequence>
<accession>A0A2N9K6B6</accession>
<dbReference type="InterPro" id="IPR001387">
    <property type="entry name" value="Cro/C1-type_HTH"/>
</dbReference>
<evidence type="ECO:0000313" key="4">
    <source>
        <dbReference type="Proteomes" id="UP000237923"/>
    </source>
</evidence>
<proteinExistence type="predicted"/>
<dbReference type="RefSeq" id="WP_105299806.1">
    <property type="nucleotide sequence ID" value="NZ_OKQR01000004.1"/>
</dbReference>
<evidence type="ECO:0000313" key="5">
    <source>
        <dbReference type="Proteomes" id="UP000239237"/>
    </source>
</evidence>
<reference evidence="3 4" key="1">
    <citation type="submission" date="2018-02" db="EMBL/GenBank/DDBJ databases">
        <authorList>
            <person name="Cohen D.B."/>
            <person name="Kent A.D."/>
        </authorList>
    </citation>
    <scope>NUCLEOTIDE SEQUENCE [LARGE SCALE GENOMIC DNA]</scope>
    <source>
        <strain evidence="3 4">CECT 9216</strain>
    </source>
</reference>
<dbReference type="SUPFAM" id="SSF47413">
    <property type="entry name" value="lambda repressor-like DNA-binding domains"/>
    <property type="match status" value="1"/>
</dbReference>
<dbReference type="Proteomes" id="UP000237923">
    <property type="component" value="Unassembled WGS sequence"/>
</dbReference>
<feature type="domain" description="HTH cro/C1-type" evidence="1">
    <location>
        <begin position="21"/>
        <end position="57"/>
    </location>
</feature>
<dbReference type="Proteomes" id="UP000239237">
    <property type="component" value="Unassembled WGS sequence"/>
</dbReference>
<dbReference type="Pfam" id="PF01381">
    <property type="entry name" value="HTH_3"/>
    <property type="match status" value="1"/>
</dbReference>
<dbReference type="EMBL" id="OKQR01000004">
    <property type="protein sequence ID" value="SPD94470.1"/>
    <property type="molecule type" value="Genomic_DNA"/>
</dbReference>
<dbReference type="PROSITE" id="PS50943">
    <property type="entry name" value="HTH_CROC1"/>
    <property type="match status" value="1"/>
</dbReference>
<organism evidence="3 4">
    <name type="scientific">Leuconostoc suionicum</name>
    <dbReference type="NCBI Taxonomy" id="1511761"/>
    <lineage>
        <taxon>Bacteria</taxon>
        <taxon>Bacillati</taxon>
        <taxon>Bacillota</taxon>
        <taxon>Bacilli</taxon>
        <taxon>Lactobacillales</taxon>
        <taxon>Lactobacillaceae</taxon>
        <taxon>Leuconostoc</taxon>
    </lineage>
</organism>
<protein>
    <submittedName>
        <fullName evidence="3">Helix-turn-helix protein</fullName>
    </submittedName>
</protein>
<dbReference type="InterPro" id="IPR010982">
    <property type="entry name" value="Lambda_DNA-bd_dom_sf"/>
</dbReference>
<dbReference type="AlphaFoldDB" id="A0A2N9K6B6"/>
<evidence type="ECO:0000313" key="3">
    <source>
        <dbReference type="EMBL" id="SPE06132.1"/>
    </source>
</evidence>
<name>A0A2N9K6B6_9LACO</name>
<dbReference type="Gene3D" id="1.10.260.40">
    <property type="entry name" value="lambda repressor-like DNA-binding domains"/>
    <property type="match status" value="1"/>
</dbReference>
<dbReference type="EMBL" id="OKQU01000001">
    <property type="protein sequence ID" value="SPE06132.1"/>
    <property type="molecule type" value="Genomic_DNA"/>
</dbReference>
<keyword evidence="5" id="KW-1185">Reference proteome</keyword>
<gene>
    <name evidence="2" type="ORF">LES8486_01654</name>
    <name evidence="3" type="ORF">LES9216_00019</name>
</gene>
<reference evidence="2 5" key="2">
    <citation type="submission" date="2018-02" db="EMBL/GenBank/DDBJ databases">
        <authorList>
            <person name="Rodrigo-Torres L."/>
            <person name="Arahal R. D."/>
            <person name="Lucena T."/>
        </authorList>
    </citation>
    <scope>NUCLEOTIDE SEQUENCE [LARGE SCALE GENOMIC DNA]</scope>
    <source>
        <strain evidence="2 5">CECT 8486</strain>
    </source>
</reference>